<accession>A0A5N6MXC0</accession>
<name>A0A5N6MXC0_9ASTR</name>
<dbReference type="AlphaFoldDB" id="A0A5N6MXC0"/>
<dbReference type="PANTHER" id="PTHR32278">
    <property type="entry name" value="F-BOX DOMAIN-CONTAINING PROTEIN"/>
    <property type="match status" value="1"/>
</dbReference>
<protein>
    <submittedName>
        <fullName evidence="1">Uncharacterized protein</fullName>
    </submittedName>
</protein>
<dbReference type="EMBL" id="SZYD01000014">
    <property type="protein sequence ID" value="KAD4178727.1"/>
    <property type="molecule type" value="Genomic_DNA"/>
</dbReference>
<reference evidence="1 2" key="1">
    <citation type="submission" date="2019-05" db="EMBL/GenBank/DDBJ databases">
        <title>Mikania micrantha, genome provides insights into the molecular mechanism of rapid growth.</title>
        <authorList>
            <person name="Liu B."/>
        </authorList>
    </citation>
    <scope>NUCLEOTIDE SEQUENCE [LARGE SCALE GENOMIC DNA]</scope>
    <source>
        <strain evidence="1">NLD-2019</strain>
        <tissue evidence="1">Leaf</tissue>
    </source>
</reference>
<gene>
    <name evidence="1" type="ORF">E3N88_27318</name>
</gene>
<organism evidence="1 2">
    <name type="scientific">Mikania micrantha</name>
    <name type="common">bitter vine</name>
    <dbReference type="NCBI Taxonomy" id="192012"/>
    <lineage>
        <taxon>Eukaryota</taxon>
        <taxon>Viridiplantae</taxon>
        <taxon>Streptophyta</taxon>
        <taxon>Embryophyta</taxon>
        <taxon>Tracheophyta</taxon>
        <taxon>Spermatophyta</taxon>
        <taxon>Magnoliopsida</taxon>
        <taxon>eudicotyledons</taxon>
        <taxon>Gunneridae</taxon>
        <taxon>Pentapetalae</taxon>
        <taxon>asterids</taxon>
        <taxon>campanulids</taxon>
        <taxon>Asterales</taxon>
        <taxon>Asteraceae</taxon>
        <taxon>Asteroideae</taxon>
        <taxon>Heliantheae alliance</taxon>
        <taxon>Eupatorieae</taxon>
        <taxon>Mikania</taxon>
    </lineage>
</organism>
<proteinExistence type="predicted"/>
<dbReference type="PANTHER" id="PTHR32278:SF111">
    <property type="entry name" value="F-BOX PROTEIN PP2-B12-RELATED"/>
    <property type="match status" value="1"/>
</dbReference>
<evidence type="ECO:0000313" key="2">
    <source>
        <dbReference type="Proteomes" id="UP000326396"/>
    </source>
</evidence>
<evidence type="ECO:0000313" key="1">
    <source>
        <dbReference type="EMBL" id="KAD4178727.1"/>
    </source>
</evidence>
<sequence length="727" mass="84628">MKSGEHKFITISIEGVEFHPLDFENEENKLDMQSISTYSDNDWGKRLPDDYTYIVKWSKDFDESMTRKEVYFLLRKGIFINNLQQWFSISKKSKKRVMLPARAILQEEKGWNFLSLPGSRFKEVAESCDNNHLAIGFEIESELLSIGIMYACYLVFKLPENASGFEGIVLASFETRSRAHIPIEHHIYLVTPPHTPIIDERPSTTRKIKGHPKLRKDGWMEIQVYELYNGTISFHTISESGYLKSLNGWKFTGLLVQGIEFRPAKVSWSYSYSEVFEDAGKRMGFERMQRIADLAVTPLSYTTQSQLLFLFMKGMVVQDGKTWFSVNKKGHHSELISTQKCISTSDDTLFIAPIEFFNSRFEYLFKYTSNQDLRLEVKTQFLSPNVTYIISLVYRFEFPSRNDLRVPFKYKLEETGQYWTSCVARVGKDGWLRTELFQFTCTKNELDFDIHFSSEMKSGEHNFITISIEGVEFHPLDFETQKNKLDMRTITYSDMDWGKRLPDDYTYIVKWSKDIDESMTRKDVYFLLHKGIFINNSQQWFSISKKSKKRVMLPARAILQEEKGWNFLSLPGSRFKEVAESCDNNNLAIGFEVESELLSTGIMYACYLVFKLPENASGFEGIVLTSFETHIPIEHHIYLVTPPHLPIIDEIPSTTRKIKGHPKLRKDGWMEIQVYELYNGVIGYNTFSESGYLKSLNGWNFTGLLVQGLEFRPAKVSWSYSYSVRKY</sequence>
<dbReference type="Pfam" id="PF14299">
    <property type="entry name" value="PP2"/>
    <property type="match status" value="2"/>
</dbReference>
<dbReference type="OrthoDB" id="1594708at2759"/>
<dbReference type="InterPro" id="IPR025886">
    <property type="entry name" value="PP2-like"/>
</dbReference>
<dbReference type="Proteomes" id="UP000326396">
    <property type="component" value="Linkage Group LG4"/>
</dbReference>
<comment type="caution">
    <text evidence="1">The sequence shown here is derived from an EMBL/GenBank/DDBJ whole genome shotgun (WGS) entry which is preliminary data.</text>
</comment>
<keyword evidence="2" id="KW-1185">Reference proteome</keyword>